<dbReference type="GO" id="GO:2001069">
    <property type="term" value="F:glycogen binding"/>
    <property type="evidence" value="ECO:0007669"/>
    <property type="project" value="TreeGrafter"/>
</dbReference>
<dbReference type="KEGG" id="aplc:110980036"/>
<accession>A0A8B7YFJ8</accession>
<dbReference type="OMA" id="HAMGHGQ"/>
<dbReference type="Pfam" id="PF03370">
    <property type="entry name" value="CBM_21"/>
    <property type="match status" value="1"/>
</dbReference>
<dbReference type="AlphaFoldDB" id="A0A8B7YFJ8"/>
<dbReference type="InterPro" id="IPR038175">
    <property type="entry name" value="CBM21_dom_sf"/>
</dbReference>
<dbReference type="GO" id="GO:0005979">
    <property type="term" value="P:regulation of glycogen biosynthetic process"/>
    <property type="evidence" value="ECO:0007669"/>
    <property type="project" value="TreeGrafter"/>
</dbReference>
<reference evidence="4" key="1">
    <citation type="submission" date="2025-08" db="UniProtKB">
        <authorList>
            <consortium name="RefSeq"/>
        </authorList>
    </citation>
    <scope>IDENTIFICATION</scope>
</reference>
<gene>
    <name evidence="4" type="primary">LOC110980036</name>
</gene>
<evidence type="ECO:0000259" key="2">
    <source>
        <dbReference type="PROSITE" id="PS51159"/>
    </source>
</evidence>
<evidence type="ECO:0000313" key="4">
    <source>
        <dbReference type="RefSeq" id="XP_022092009.1"/>
    </source>
</evidence>
<evidence type="ECO:0000313" key="3">
    <source>
        <dbReference type="Proteomes" id="UP000694845"/>
    </source>
</evidence>
<dbReference type="InterPro" id="IPR005036">
    <property type="entry name" value="CBM21_dom"/>
</dbReference>
<feature type="compositionally biased region" description="Low complexity" evidence="1">
    <location>
        <begin position="123"/>
        <end position="141"/>
    </location>
</feature>
<keyword evidence="3" id="KW-1185">Reference proteome</keyword>
<feature type="compositionally biased region" description="Polar residues" evidence="1">
    <location>
        <begin position="104"/>
        <end position="122"/>
    </location>
</feature>
<dbReference type="GO" id="GO:0008157">
    <property type="term" value="F:protein phosphatase 1 binding"/>
    <property type="evidence" value="ECO:0007669"/>
    <property type="project" value="TreeGrafter"/>
</dbReference>
<dbReference type="RefSeq" id="XP_022092009.1">
    <property type="nucleotide sequence ID" value="XM_022236317.1"/>
</dbReference>
<dbReference type="Proteomes" id="UP000694845">
    <property type="component" value="Unplaced"/>
</dbReference>
<feature type="domain" description="CBM21" evidence="2">
    <location>
        <begin position="236"/>
        <end position="343"/>
    </location>
</feature>
<dbReference type="GeneID" id="110980036"/>
<name>A0A8B7YFJ8_ACAPL</name>
<feature type="region of interest" description="Disordered" evidence="1">
    <location>
        <begin position="97"/>
        <end position="144"/>
    </location>
</feature>
<dbReference type="PROSITE" id="PS51159">
    <property type="entry name" value="CBM21"/>
    <property type="match status" value="1"/>
</dbReference>
<dbReference type="InterPro" id="IPR050782">
    <property type="entry name" value="PP1_regulatory_subunit_3"/>
</dbReference>
<sequence length="363" mass="39104">MLARSAGSPDRVRCEEFTHINGFPFAPRKMTAKTLTNGDTVWNGTTTVSEMETTSVKSGRMKNVSRPPPIDIAIARSASSREDDDCDCDSGSSEDRCCEVPCEKTSQGEPGSPQFVSSEDSITSPTVTSPASVASSTDTTDGGILRRKSSIKDVTKTPETPGGKSVRFADALGLDLETVRDILESESPPDYPSMAAAACAVAVGLDGASGSPALQAIQPRYLSMSFVQPGGQPDFVTRVNQQSVCLENAVLSDFTVLGTIKVQNLSYHKIVKVRYSADGWNSFGDIPASYVQNSCDGPTDRFSFGLTAPRDMAVGDRLEFCICYTAGNQDYWDNNFGKNYALVCHSQGDIIDSENTFLWTHFL</sequence>
<protein>
    <submittedName>
        <fullName evidence="4">Glycogen-binding subunit 76A-like</fullName>
    </submittedName>
</protein>
<dbReference type="OrthoDB" id="8942186at2759"/>
<dbReference type="PANTHER" id="PTHR12307">
    <property type="entry name" value="PROTEIN PHOSPHATASE 1 REGULATORY SUBUNIT"/>
    <property type="match status" value="1"/>
</dbReference>
<organism evidence="3 4">
    <name type="scientific">Acanthaster planci</name>
    <name type="common">Crown-of-thorns starfish</name>
    <dbReference type="NCBI Taxonomy" id="133434"/>
    <lineage>
        <taxon>Eukaryota</taxon>
        <taxon>Metazoa</taxon>
        <taxon>Echinodermata</taxon>
        <taxon>Eleutherozoa</taxon>
        <taxon>Asterozoa</taxon>
        <taxon>Asteroidea</taxon>
        <taxon>Valvatacea</taxon>
        <taxon>Valvatida</taxon>
        <taxon>Acanthasteridae</taxon>
        <taxon>Acanthaster</taxon>
    </lineage>
</organism>
<dbReference type="GO" id="GO:0000164">
    <property type="term" value="C:protein phosphatase type 1 complex"/>
    <property type="evidence" value="ECO:0007669"/>
    <property type="project" value="TreeGrafter"/>
</dbReference>
<dbReference type="Gene3D" id="2.60.40.2440">
    <property type="entry name" value="Carbohydrate binding type-21 domain"/>
    <property type="match status" value="1"/>
</dbReference>
<evidence type="ECO:0000256" key="1">
    <source>
        <dbReference type="SAM" id="MobiDB-lite"/>
    </source>
</evidence>
<proteinExistence type="predicted"/>
<dbReference type="PANTHER" id="PTHR12307:SF53">
    <property type="entry name" value="PROTEIN PHOSPHATASE 1 REGULATORY SUBUNIT"/>
    <property type="match status" value="1"/>
</dbReference>